<protein>
    <submittedName>
        <fullName evidence="1">Uncharacterized protein</fullName>
    </submittedName>
</protein>
<reference evidence="1" key="1">
    <citation type="submission" date="2021-02" db="EMBL/GenBank/DDBJ databases">
        <authorList>
            <consortium name="DOE Joint Genome Institute"/>
            <person name="Ahrendt S."/>
            <person name="Looney B.P."/>
            <person name="Miyauchi S."/>
            <person name="Morin E."/>
            <person name="Drula E."/>
            <person name="Courty P.E."/>
            <person name="Chicoki N."/>
            <person name="Fauchery L."/>
            <person name="Kohler A."/>
            <person name="Kuo A."/>
            <person name="Labutti K."/>
            <person name="Pangilinan J."/>
            <person name="Lipzen A."/>
            <person name="Riley R."/>
            <person name="Andreopoulos W."/>
            <person name="He G."/>
            <person name="Johnson J."/>
            <person name="Barry K.W."/>
            <person name="Grigoriev I.V."/>
            <person name="Nagy L."/>
            <person name="Hibbett D."/>
            <person name="Henrissat B."/>
            <person name="Matheny P.B."/>
            <person name="Labbe J."/>
            <person name="Martin F."/>
        </authorList>
    </citation>
    <scope>NUCLEOTIDE SEQUENCE</scope>
    <source>
        <strain evidence="1">FP105234-sp</strain>
    </source>
</reference>
<gene>
    <name evidence="1" type="ORF">FA95DRAFT_1564853</name>
</gene>
<dbReference type="EMBL" id="MU276092">
    <property type="protein sequence ID" value="KAI0041951.1"/>
    <property type="molecule type" value="Genomic_DNA"/>
</dbReference>
<comment type="caution">
    <text evidence="1">The sequence shown here is derived from an EMBL/GenBank/DDBJ whole genome shotgun (WGS) entry which is preliminary data.</text>
</comment>
<evidence type="ECO:0000313" key="2">
    <source>
        <dbReference type="Proteomes" id="UP000814033"/>
    </source>
</evidence>
<proteinExistence type="predicted"/>
<accession>A0ACB8RCP8</accession>
<evidence type="ECO:0000313" key="1">
    <source>
        <dbReference type="EMBL" id="KAI0041951.1"/>
    </source>
</evidence>
<sequence>MPTPSPVETPVPKTKRLTKAMRAYAIERFVEFRHTIWLKADEIEMGMMPLYVFFPDTLMARLLDQFALIHTIEQLTKLILPCFLLSPHASDLWKLFETLRIELPTLRKTRPKKSNSTAEASAGEAATAASREPSTSSATTSLDALRPPSAPLPRGVSGHGIQERSPATAACASSSRPPESTPSRVDNPVPKTKRLTKVMRAHAMGRFVTFRHTLWRLADEDTMGMMPLYAFFPDTLMLFEALHVELPRLRKTRAEKSNPTADASPADEAASTPEPLIA</sequence>
<name>A0ACB8RCP8_9AGAM</name>
<keyword evidence="2" id="KW-1185">Reference proteome</keyword>
<organism evidence="1 2">
    <name type="scientific">Auriscalpium vulgare</name>
    <dbReference type="NCBI Taxonomy" id="40419"/>
    <lineage>
        <taxon>Eukaryota</taxon>
        <taxon>Fungi</taxon>
        <taxon>Dikarya</taxon>
        <taxon>Basidiomycota</taxon>
        <taxon>Agaricomycotina</taxon>
        <taxon>Agaricomycetes</taxon>
        <taxon>Russulales</taxon>
        <taxon>Auriscalpiaceae</taxon>
        <taxon>Auriscalpium</taxon>
    </lineage>
</organism>
<dbReference type="Proteomes" id="UP000814033">
    <property type="component" value="Unassembled WGS sequence"/>
</dbReference>
<reference evidence="1" key="2">
    <citation type="journal article" date="2022" name="New Phytol.">
        <title>Evolutionary transition to the ectomycorrhizal habit in the genomes of a hyperdiverse lineage of mushroom-forming fungi.</title>
        <authorList>
            <person name="Looney B."/>
            <person name="Miyauchi S."/>
            <person name="Morin E."/>
            <person name="Drula E."/>
            <person name="Courty P.E."/>
            <person name="Kohler A."/>
            <person name="Kuo A."/>
            <person name="LaButti K."/>
            <person name="Pangilinan J."/>
            <person name="Lipzen A."/>
            <person name="Riley R."/>
            <person name="Andreopoulos W."/>
            <person name="He G."/>
            <person name="Johnson J."/>
            <person name="Nolan M."/>
            <person name="Tritt A."/>
            <person name="Barry K.W."/>
            <person name="Grigoriev I.V."/>
            <person name="Nagy L.G."/>
            <person name="Hibbett D."/>
            <person name="Henrissat B."/>
            <person name="Matheny P.B."/>
            <person name="Labbe J."/>
            <person name="Martin F.M."/>
        </authorList>
    </citation>
    <scope>NUCLEOTIDE SEQUENCE</scope>
    <source>
        <strain evidence="1">FP105234-sp</strain>
    </source>
</reference>